<feature type="compositionally biased region" description="Basic and acidic residues" evidence="1">
    <location>
        <begin position="39"/>
        <end position="55"/>
    </location>
</feature>
<evidence type="ECO:0000313" key="3">
    <source>
        <dbReference type="EMBL" id="PBK88928.1"/>
    </source>
</evidence>
<protein>
    <submittedName>
        <fullName evidence="3">Uncharacterized protein</fullName>
    </submittedName>
</protein>
<feature type="signal peptide" evidence="2">
    <location>
        <begin position="1"/>
        <end position="23"/>
    </location>
</feature>
<sequence>MAPGATVMDHIYWSIWNWRLLLTLLDGPPDDGDNNNNDNNRDNKPCHDPFTPRRDIRDGSTALSAQLVEAKAVASCLPIRHPNWVALIEMKSFIHESALQDARRAFRKAQWDSTDESIQGWQDTIQQLMDEMDIAPHDYTIRDKFLGGLPKAIQSQVFMDKLLVEYNTLEETVTRTLNPGHIVSNPDFPENDAILESVGAEEHPGTSGSESVSDSHSQDDDIGFKNVEFEIYNAESDNNDHSMDEHMNYISDMADTNNNREDGCAEVYPGSDDEIVYGNPSTEAVESMEIVLLFEFSGIFPDIVYKLNMEVRMSPNRIERPSPATMNAMTEEAGVAVSQQGWVKL</sequence>
<reference evidence="4" key="1">
    <citation type="journal article" date="2017" name="Nat. Ecol. Evol.">
        <title>Genome expansion and lineage-specific genetic innovations in the forest pathogenic fungi Armillaria.</title>
        <authorList>
            <person name="Sipos G."/>
            <person name="Prasanna A.N."/>
            <person name="Walter M.C."/>
            <person name="O'Connor E."/>
            <person name="Balint B."/>
            <person name="Krizsan K."/>
            <person name="Kiss B."/>
            <person name="Hess J."/>
            <person name="Varga T."/>
            <person name="Slot J."/>
            <person name="Riley R."/>
            <person name="Boka B."/>
            <person name="Rigling D."/>
            <person name="Barry K."/>
            <person name="Lee J."/>
            <person name="Mihaltcheva S."/>
            <person name="LaButti K."/>
            <person name="Lipzen A."/>
            <person name="Waldron R."/>
            <person name="Moloney N.M."/>
            <person name="Sperisen C."/>
            <person name="Kredics L."/>
            <person name="Vagvoelgyi C."/>
            <person name="Patrignani A."/>
            <person name="Fitzpatrick D."/>
            <person name="Nagy I."/>
            <person name="Doyle S."/>
            <person name="Anderson J.B."/>
            <person name="Grigoriev I.V."/>
            <person name="Gueldener U."/>
            <person name="Muensterkoetter M."/>
            <person name="Nagy L.G."/>
        </authorList>
    </citation>
    <scope>NUCLEOTIDE SEQUENCE [LARGE SCALE GENOMIC DNA]</scope>
    <source>
        <strain evidence="4">Ar21-2</strain>
    </source>
</reference>
<name>A0A2H3DDI6_ARMGA</name>
<keyword evidence="4" id="KW-1185">Reference proteome</keyword>
<accession>A0A2H3DDI6</accession>
<dbReference type="OrthoDB" id="3060267at2759"/>
<dbReference type="AlphaFoldDB" id="A0A2H3DDI6"/>
<evidence type="ECO:0000313" key="4">
    <source>
        <dbReference type="Proteomes" id="UP000217790"/>
    </source>
</evidence>
<dbReference type="EMBL" id="KZ293670">
    <property type="protein sequence ID" value="PBK88928.1"/>
    <property type="molecule type" value="Genomic_DNA"/>
</dbReference>
<evidence type="ECO:0000256" key="1">
    <source>
        <dbReference type="SAM" id="MobiDB-lite"/>
    </source>
</evidence>
<evidence type="ECO:0000256" key="2">
    <source>
        <dbReference type="SAM" id="SignalP"/>
    </source>
</evidence>
<feature type="compositionally biased region" description="Polar residues" evidence="1">
    <location>
        <begin position="206"/>
        <end position="215"/>
    </location>
</feature>
<keyword evidence="2" id="KW-0732">Signal</keyword>
<organism evidence="3 4">
    <name type="scientific">Armillaria gallica</name>
    <name type="common">Bulbous honey fungus</name>
    <name type="synonym">Armillaria bulbosa</name>
    <dbReference type="NCBI Taxonomy" id="47427"/>
    <lineage>
        <taxon>Eukaryota</taxon>
        <taxon>Fungi</taxon>
        <taxon>Dikarya</taxon>
        <taxon>Basidiomycota</taxon>
        <taxon>Agaricomycotina</taxon>
        <taxon>Agaricomycetes</taxon>
        <taxon>Agaricomycetidae</taxon>
        <taxon>Agaricales</taxon>
        <taxon>Marasmiineae</taxon>
        <taxon>Physalacriaceae</taxon>
        <taxon>Armillaria</taxon>
    </lineage>
</organism>
<feature type="region of interest" description="Disordered" evidence="1">
    <location>
        <begin position="31"/>
        <end position="55"/>
    </location>
</feature>
<dbReference type="Proteomes" id="UP000217790">
    <property type="component" value="Unassembled WGS sequence"/>
</dbReference>
<feature type="region of interest" description="Disordered" evidence="1">
    <location>
        <begin position="200"/>
        <end position="220"/>
    </location>
</feature>
<gene>
    <name evidence="3" type="ORF">ARMGADRAFT_1033540</name>
</gene>
<dbReference type="STRING" id="47427.A0A2H3DDI6"/>
<dbReference type="InParanoid" id="A0A2H3DDI6"/>
<proteinExistence type="predicted"/>
<feature type="chain" id="PRO_5013547523" evidence="2">
    <location>
        <begin position="24"/>
        <end position="345"/>
    </location>
</feature>